<evidence type="ECO:0000259" key="2">
    <source>
        <dbReference type="Pfam" id="PF00961"/>
    </source>
</evidence>
<dbReference type="GO" id="GO:0005739">
    <property type="term" value="C:mitochondrion"/>
    <property type="evidence" value="ECO:0007669"/>
    <property type="project" value="UniProtKB-ARBA"/>
</dbReference>
<dbReference type="GeneID" id="35092696"/>
<dbReference type="GO" id="GO:0004519">
    <property type="term" value="F:endonuclease activity"/>
    <property type="evidence" value="ECO:0007669"/>
    <property type="project" value="UniProtKB-KW"/>
</dbReference>
<dbReference type="EMBL" id="MF694646">
    <property type="protein sequence ID" value="ATR80223.1"/>
    <property type="molecule type" value="Genomic_DNA"/>
</dbReference>
<protein>
    <submittedName>
        <fullName evidence="3">Putative LAGLIDADG endonuclease</fullName>
    </submittedName>
</protein>
<dbReference type="RefSeq" id="YP_009443024.1">
    <property type="nucleotide sequence ID" value="NC_036340.1"/>
</dbReference>
<dbReference type="Pfam" id="PF00961">
    <property type="entry name" value="LAGLIDADG_1"/>
    <property type="match status" value="1"/>
</dbReference>
<dbReference type="AlphaFoldDB" id="A0A2D2LYS6"/>
<dbReference type="PANTHER" id="PTHR36181">
    <property type="entry name" value="INTRON-ENCODED ENDONUCLEASE AI3-RELATED"/>
    <property type="match status" value="1"/>
</dbReference>
<keyword evidence="3" id="KW-0255">Endonuclease</keyword>
<dbReference type="InterPro" id="IPR051289">
    <property type="entry name" value="LAGLIDADG_Endonuclease"/>
</dbReference>
<dbReference type="InterPro" id="IPR004860">
    <property type="entry name" value="LAGLIDADG_dom"/>
</dbReference>
<evidence type="ECO:0000313" key="3">
    <source>
        <dbReference type="EMBL" id="ATR80223.1"/>
    </source>
</evidence>
<organism evidence="3">
    <name type="scientific">Rhodotorula mucilaginosa</name>
    <name type="common">Yeast</name>
    <name type="synonym">Rhodotorula rubra</name>
    <dbReference type="NCBI Taxonomy" id="5537"/>
    <lineage>
        <taxon>Eukaryota</taxon>
        <taxon>Fungi</taxon>
        <taxon>Dikarya</taxon>
        <taxon>Basidiomycota</taxon>
        <taxon>Pucciniomycotina</taxon>
        <taxon>Microbotryomycetes</taxon>
        <taxon>Sporidiobolales</taxon>
        <taxon>Sporidiobolaceae</taxon>
        <taxon>Rhodotorula</taxon>
    </lineage>
</organism>
<reference evidence="3" key="1">
    <citation type="journal article" date="2017" name="PeerJ">
        <title>Whole genome sequencing of Rhodotorula mucilaginosa isolated from the chewing stick (Distemonanthus benthamianus): insights into Rhodotorula phylogeny, mitogenome dynamics and carotenoid biosynthesis.</title>
        <authorList>
            <person name="Gan H.M."/>
            <person name="Thomas B.N."/>
            <person name="Cavanaugh N.T."/>
            <person name="Morales G.H."/>
            <person name="Mayers A.N."/>
            <person name="Savka M.A."/>
            <person name="Hudson A.O."/>
        </authorList>
    </citation>
    <scope>NUCLEOTIDE SEQUENCE</scope>
    <source>
        <strain evidence="3">RIT389</strain>
    </source>
</reference>
<name>A0A2D2LYS6_RHOMI</name>
<keyword evidence="3" id="KW-0496">Mitochondrion</keyword>
<gene>
    <name evidence="3" type="primary">orf208</name>
</gene>
<keyword evidence="3" id="KW-0378">Hydrolase</keyword>
<feature type="domain" description="Homing endonuclease LAGLIDADG" evidence="2">
    <location>
        <begin position="107"/>
        <end position="195"/>
    </location>
</feature>
<sequence>MLRHIQTTLGFGRIAGPFTNKNGSQTIKLIFSRTDLQQLLFPLFVHHGIFFLTETRRAQFNLAMYIFSTGLTRFEDMPSAIPTSPLLPSMPAIAASFLELPFFMYWIVGFTIAEGSFLVKANNDACFQLNQRLHSTLFEALKLVFGTNRKIGIELGKYHKLSMSSKKDIQAVIDFFSTYNTLMGNKLVQYNKWLDYLKSSQRYGGLKF</sequence>
<proteinExistence type="predicted"/>
<dbReference type="PANTHER" id="PTHR36181:SF2">
    <property type="entry name" value="INTRON-ENCODED ENDONUCLEASE AI3-RELATED"/>
    <property type="match status" value="1"/>
</dbReference>
<geneLocation type="mitochondrion" evidence="3"/>
<evidence type="ECO:0000256" key="1">
    <source>
        <dbReference type="ARBA" id="ARBA00002670"/>
    </source>
</evidence>
<dbReference type="InterPro" id="IPR027434">
    <property type="entry name" value="Homing_endonucl"/>
</dbReference>
<dbReference type="Gene3D" id="3.10.28.10">
    <property type="entry name" value="Homing endonucleases"/>
    <property type="match status" value="1"/>
</dbReference>
<comment type="function">
    <text evidence="1">Mitochondrial DNA endonuclease involved in intron homing.</text>
</comment>
<keyword evidence="3" id="KW-0540">Nuclease</keyword>
<accession>A0A2D2LYS6</accession>
<dbReference type="SUPFAM" id="SSF55608">
    <property type="entry name" value="Homing endonucleases"/>
    <property type="match status" value="1"/>
</dbReference>